<proteinExistence type="predicted"/>
<dbReference type="InterPro" id="IPR010730">
    <property type="entry name" value="HET"/>
</dbReference>
<comment type="caution">
    <text evidence="2">The sequence shown here is derived from an EMBL/GenBank/DDBJ whole genome shotgun (WGS) entry which is preliminary data.</text>
</comment>
<gene>
    <name evidence="2" type="ORF">CKM354_000291100</name>
</gene>
<dbReference type="OrthoDB" id="2157530at2759"/>
<keyword evidence="3" id="KW-1185">Reference proteome</keyword>
<dbReference type="RefSeq" id="XP_044654017.1">
    <property type="nucleotide sequence ID" value="XM_044798082.1"/>
</dbReference>
<sequence length="615" mass="69148">MSLARDTSRTNSGQDTQDFHYERLRDTRHGIRLARIRPGSGNKRIAIDLVESWLPQSGQQAPHGYDALSYTWGDASRTKTILCNDRRLVVTENLHEALFRFRDPIHPVTLWIDQICIWQDSLPERNAQVKMMGEIFLNARKVFVWLGDHYDDSQAGMQLAEQLRLLCGSAHPKSLLDTPGLPRRGDRKWKALAAILRRPWFWRTWIVQEIVLNPVVELVLGGSTLLWDDLEAIVSLLDEPSAAHWHQDPTASAWELPFSRINRIRRRHQQLHATAISLRKPQADHANDMDLLDLLLMSRDLGATDPRDKVFALLGLSNHDLEPDYQCSPEHIFTEFALHVIGEASRSAGSDAKISRTAKEARHALILLSCAGYHNRGSPLQSWVPDWTTDLLSRPFVFDPRFRAGGDELEIDWNYETGLQLCGKLLDTVSVAGNVRLLGDSVSDARDSIERWGIEARQISNARIALSPGSTAKSDAYRGLRSELGLCRHGYYTGQPTPASSSNPHKPRRRRSLIDEHDLAEELDDPHNARLTLTLGPTRGRVFFGTTTGYIGLAPHGTTEGDLVYIILGSGVPYVLRPQTDGTFRLVGEAYVQGVMNGEALAMEQWTAPQDVFIR</sequence>
<evidence type="ECO:0000313" key="3">
    <source>
        <dbReference type="Proteomes" id="UP000825890"/>
    </source>
</evidence>
<dbReference type="Proteomes" id="UP000825890">
    <property type="component" value="Unassembled WGS sequence"/>
</dbReference>
<name>A0A9P3CFL7_9PEZI</name>
<dbReference type="PANTHER" id="PTHR24148:SF73">
    <property type="entry name" value="HET DOMAIN PROTEIN (AFU_ORTHOLOGUE AFUA_8G01020)"/>
    <property type="match status" value="1"/>
</dbReference>
<feature type="domain" description="Heterokaryon incompatibility" evidence="1">
    <location>
        <begin position="65"/>
        <end position="209"/>
    </location>
</feature>
<reference evidence="2 3" key="1">
    <citation type="submission" date="2021-01" db="EMBL/GenBank/DDBJ databases">
        <title>Cercospora kikuchii MAFF 305040 whole genome shotgun sequence.</title>
        <authorList>
            <person name="Kashiwa T."/>
            <person name="Suzuki T."/>
        </authorList>
    </citation>
    <scope>NUCLEOTIDE SEQUENCE [LARGE SCALE GENOMIC DNA]</scope>
    <source>
        <strain evidence="2 3">MAFF 305040</strain>
    </source>
</reference>
<dbReference type="AlphaFoldDB" id="A0A9P3CFL7"/>
<protein>
    <recommendedName>
        <fullName evidence="1">Heterokaryon incompatibility domain-containing protein</fullName>
    </recommendedName>
</protein>
<dbReference type="Pfam" id="PF06985">
    <property type="entry name" value="HET"/>
    <property type="match status" value="1"/>
</dbReference>
<organism evidence="2 3">
    <name type="scientific">Cercospora kikuchii</name>
    <dbReference type="NCBI Taxonomy" id="84275"/>
    <lineage>
        <taxon>Eukaryota</taxon>
        <taxon>Fungi</taxon>
        <taxon>Dikarya</taxon>
        <taxon>Ascomycota</taxon>
        <taxon>Pezizomycotina</taxon>
        <taxon>Dothideomycetes</taxon>
        <taxon>Dothideomycetidae</taxon>
        <taxon>Mycosphaerellales</taxon>
        <taxon>Mycosphaerellaceae</taxon>
        <taxon>Cercospora</taxon>
    </lineage>
</organism>
<dbReference type="EMBL" id="BOLY01000002">
    <property type="protein sequence ID" value="GIZ39530.1"/>
    <property type="molecule type" value="Genomic_DNA"/>
</dbReference>
<evidence type="ECO:0000259" key="1">
    <source>
        <dbReference type="Pfam" id="PF06985"/>
    </source>
</evidence>
<evidence type="ECO:0000313" key="2">
    <source>
        <dbReference type="EMBL" id="GIZ39530.1"/>
    </source>
</evidence>
<dbReference type="InterPro" id="IPR052895">
    <property type="entry name" value="HetReg/Transcr_Mod"/>
</dbReference>
<dbReference type="PANTHER" id="PTHR24148">
    <property type="entry name" value="ANKYRIN REPEAT DOMAIN-CONTAINING PROTEIN 39 HOMOLOG-RELATED"/>
    <property type="match status" value="1"/>
</dbReference>
<dbReference type="GeneID" id="68288486"/>
<dbReference type="Pfam" id="PF26639">
    <property type="entry name" value="Het-6_barrel"/>
    <property type="match status" value="1"/>
</dbReference>
<accession>A0A9P3CFL7</accession>